<protein>
    <submittedName>
        <fullName evidence="1">Uncharacterized protein</fullName>
    </submittedName>
</protein>
<evidence type="ECO:0000313" key="1">
    <source>
        <dbReference type="EMBL" id="ACN58855.1"/>
    </source>
</evidence>
<accession>C0ING9</accession>
<proteinExistence type="predicted"/>
<dbReference type="EMBL" id="EU408351">
    <property type="protein sequence ID" value="ACN58855.1"/>
    <property type="molecule type" value="Genomic_DNA"/>
</dbReference>
<reference evidence="1" key="1">
    <citation type="journal article" date="2009" name="ISME J.">
        <title>Functional metagenomics reveals diverse beta-lactamases in a remote Alaskan soil.</title>
        <authorList>
            <person name="Allen H.K."/>
            <person name="Moe L.A."/>
            <person name="Rodbumrer J."/>
            <person name="Gaarder A."/>
            <person name="Handelsman J."/>
        </authorList>
    </citation>
    <scope>NUCLEOTIDE SEQUENCE</scope>
</reference>
<organism evidence="1">
    <name type="scientific">uncultured bacterium BLR12</name>
    <dbReference type="NCBI Taxonomy" id="506514"/>
    <lineage>
        <taxon>Bacteria</taxon>
        <taxon>environmental samples</taxon>
    </lineage>
</organism>
<sequence>MSQDWFFFNSGRQVAGELYDWLEQTKGMQVPLKRITRSPFGDYRHKKML</sequence>
<name>C0ING9_9BACT</name>
<dbReference type="AlphaFoldDB" id="C0ING9"/>
<gene>
    <name evidence="1" type="ORF">AKSOIL_0240</name>
</gene>